<evidence type="ECO:0000313" key="3">
    <source>
        <dbReference type="Proteomes" id="UP001500620"/>
    </source>
</evidence>
<dbReference type="Proteomes" id="UP001500620">
    <property type="component" value="Unassembled WGS sequence"/>
</dbReference>
<keyword evidence="1" id="KW-1133">Transmembrane helix</keyword>
<reference evidence="3" key="1">
    <citation type="journal article" date="2019" name="Int. J. Syst. Evol. Microbiol.">
        <title>The Global Catalogue of Microorganisms (GCM) 10K type strain sequencing project: providing services to taxonomists for standard genome sequencing and annotation.</title>
        <authorList>
            <consortium name="The Broad Institute Genomics Platform"/>
            <consortium name="The Broad Institute Genome Sequencing Center for Infectious Disease"/>
            <person name="Wu L."/>
            <person name="Ma J."/>
        </authorList>
    </citation>
    <scope>NUCLEOTIDE SEQUENCE [LARGE SCALE GENOMIC DNA]</scope>
    <source>
        <strain evidence="3">JCM 17441</strain>
    </source>
</reference>
<dbReference type="EMBL" id="BAABAT010000023">
    <property type="protein sequence ID" value="GAA4256304.1"/>
    <property type="molecule type" value="Genomic_DNA"/>
</dbReference>
<accession>A0ABP8DHY1</accession>
<name>A0ABP8DHY1_9ACTN</name>
<dbReference type="RefSeq" id="WP_345133308.1">
    <property type="nucleotide sequence ID" value="NZ_BAABAT010000023.1"/>
</dbReference>
<sequence length="66" mass="6846">MAGDDAVRRDALVDALIAVTLGVLVVVEVASPAPGVAYDFRAPNAWAVLLALGVTLPLAVRCRCSR</sequence>
<organism evidence="2 3">
    <name type="scientific">Dactylosporangium darangshiense</name>
    <dbReference type="NCBI Taxonomy" id="579108"/>
    <lineage>
        <taxon>Bacteria</taxon>
        <taxon>Bacillati</taxon>
        <taxon>Actinomycetota</taxon>
        <taxon>Actinomycetes</taxon>
        <taxon>Micromonosporales</taxon>
        <taxon>Micromonosporaceae</taxon>
        <taxon>Dactylosporangium</taxon>
    </lineage>
</organism>
<proteinExistence type="predicted"/>
<evidence type="ECO:0000313" key="2">
    <source>
        <dbReference type="EMBL" id="GAA4256304.1"/>
    </source>
</evidence>
<keyword evidence="3" id="KW-1185">Reference proteome</keyword>
<feature type="transmembrane region" description="Helical" evidence="1">
    <location>
        <begin position="43"/>
        <end position="60"/>
    </location>
</feature>
<keyword evidence="1" id="KW-0812">Transmembrane</keyword>
<gene>
    <name evidence="2" type="ORF">GCM10022255_068630</name>
</gene>
<comment type="caution">
    <text evidence="2">The sequence shown here is derived from an EMBL/GenBank/DDBJ whole genome shotgun (WGS) entry which is preliminary data.</text>
</comment>
<protein>
    <submittedName>
        <fullName evidence="2">Uncharacterized protein</fullName>
    </submittedName>
</protein>
<keyword evidence="1" id="KW-0472">Membrane</keyword>
<evidence type="ECO:0000256" key="1">
    <source>
        <dbReference type="SAM" id="Phobius"/>
    </source>
</evidence>
<feature type="transmembrane region" description="Helical" evidence="1">
    <location>
        <begin position="12"/>
        <end position="31"/>
    </location>
</feature>